<protein>
    <submittedName>
        <fullName evidence="1">Uncharacterized protein</fullName>
    </submittedName>
</protein>
<name>A0A061RX93_9CHLO</name>
<dbReference type="EMBL" id="GBEZ01010347">
    <property type="protein sequence ID" value="JAC75320.1"/>
    <property type="molecule type" value="Transcribed_RNA"/>
</dbReference>
<accession>A0A061RX93</accession>
<reference evidence="1" key="1">
    <citation type="submission" date="2014-05" db="EMBL/GenBank/DDBJ databases">
        <title>The transcriptome of the halophilic microalga Tetraselmis sp. GSL018 isolated from the Great Salt Lake, Utah.</title>
        <authorList>
            <person name="Jinkerson R.E."/>
            <person name="D'Adamo S."/>
            <person name="Posewitz M.C."/>
        </authorList>
    </citation>
    <scope>NUCLEOTIDE SEQUENCE</scope>
    <source>
        <strain evidence="1">GSL018</strain>
    </source>
</reference>
<proteinExistence type="predicted"/>
<sequence length="72" mass="7944">SAAVSDLSIRPAGGSNRLSFLFNPLPLGAFALCDCRWRGVGRFHDMWDEMALLRALQDARENRTGRVVLGVL</sequence>
<evidence type="ECO:0000313" key="1">
    <source>
        <dbReference type="EMBL" id="JAC75320.1"/>
    </source>
</evidence>
<dbReference type="AlphaFoldDB" id="A0A061RX93"/>
<gene>
    <name evidence="1" type="ORF">TSPGSL018_23423</name>
</gene>
<feature type="non-terminal residue" evidence="1">
    <location>
        <position position="72"/>
    </location>
</feature>
<feature type="non-terminal residue" evidence="1">
    <location>
        <position position="1"/>
    </location>
</feature>
<organism evidence="1">
    <name type="scientific">Tetraselmis sp. GSL018</name>
    <dbReference type="NCBI Taxonomy" id="582737"/>
    <lineage>
        <taxon>Eukaryota</taxon>
        <taxon>Viridiplantae</taxon>
        <taxon>Chlorophyta</taxon>
        <taxon>core chlorophytes</taxon>
        <taxon>Chlorodendrophyceae</taxon>
        <taxon>Chlorodendrales</taxon>
        <taxon>Chlorodendraceae</taxon>
        <taxon>Tetraselmis</taxon>
    </lineage>
</organism>